<dbReference type="PRINTS" id="PR00469">
    <property type="entry name" value="PNDRDTASEII"/>
</dbReference>
<feature type="domain" description="FAD/NAD(P)-binding" evidence="5">
    <location>
        <begin position="8"/>
        <end position="146"/>
    </location>
</feature>
<comment type="similarity">
    <text evidence="1">Belongs to the class-II pyridine nucleotide-disulfide oxidoreductase family.</text>
</comment>
<keyword evidence="7" id="KW-1185">Reference proteome</keyword>
<dbReference type="KEGG" id="ker:91106243"/>
<dbReference type="InterPro" id="IPR023753">
    <property type="entry name" value="FAD/NAD-binding_dom"/>
</dbReference>
<sequence length="361" mass="39245">MSLSTTVDVLIIGGGPAGLGAATTISRLKRSCLLYDSGLYRNEVVEHSHTIAGFEGGNPKDFKHKVRGDLEGFYSDTLEFRNGLITNLRKLDDIQHGHAFEALDSEGKLIVAKKVVLATGIKDHLPDIEGVKEQWGKRIIHCIFCHGTETANAPFAFLFTKANRMMNEKLVETMLKLWKNLNHTYRYVLTHGMDVNTLEGRKDAGLEGKLDLLKKLGYQIISTPIQSILEDSSKSHLIITFTDKSTISVPAMLLFPEKFTPSEHSAPLLTEELLGDKLQAWGTIPGPPASGSGATGLPPRMGDDPRTPVRGLFWAGNSGSAAANVTLSLAQGQMAGVIAGDQLGEEELAELQSTYSTTYLL</sequence>
<evidence type="ECO:0000313" key="7">
    <source>
        <dbReference type="Proteomes" id="UP001358614"/>
    </source>
</evidence>
<dbReference type="AlphaFoldDB" id="A0AAX4KSW6"/>
<keyword evidence="2" id="KW-0285">Flavoprotein</keyword>
<dbReference type="Gene3D" id="3.50.50.60">
    <property type="entry name" value="FAD/NAD(P)-binding domain"/>
    <property type="match status" value="2"/>
</dbReference>
<dbReference type="PANTHER" id="PTHR48105">
    <property type="entry name" value="THIOREDOXIN REDUCTASE 1-RELATED-RELATED"/>
    <property type="match status" value="1"/>
</dbReference>
<dbReference type="InterPro" id="IPR036188">
    <property type="entry name" value="FAD/NAD-bd_sf"/>
</dbReference>
<name>A0AAX4KSW6_9TREE</name>
<protein>
    <recommendedName>
        <fullName evidence="5">FAD/NAD(P)-binding domain-containing protein</fullName>
    </recommendedName>
</protein>
<feature type="compositionally biased region" description="Low complexity" evidence="4">
    <location>
        <begin position="289"/>
        <end position="299"/>
    </location>
</feature>
<evidence type="ECO:0000313" key="6">
    <source>
        <dbReference type="EMBL" id="WWD09319.1"/>
    </source>
</evidence>
<evidence type="ECO:0000259" key="5">
    <source>
        <dbReference type="Pfam" id="PF07992"/>
    </source>
</evidence>
<dbReference type="Proteomes" id="UP001358614">
    <property type="component" value="Chromosome 2"/>
</dbReference>
<dbReference type="Pfam" id="PF07992">
    <property type="entry name" value="Pyr_redox_2"/>
    <property type="match status" value="1"/>
</dbReference>
<evidence type="ECO:0000256" key="3">
    <source>
        <dbReference type="ARBA" id="ARBA00023002"/>
    </source>
</evidence>
<dbReference type="RefSeq" id="XP_066087286.1">
    <property type="nucleotide sequence ID" value="XM_066231189.1"/>
</dbReference>
<dbReference type="GO" id="GO:0097237">
    <property type="term" value="P:cellular response to toxic substance"/>
    <property type="evidence" value="ECO:0007669"/>
    <property type="project" value="UniProtKB-ARBA"/>
</dbReference>
<proteinExistence type="inferred from homology"/>
<evidence type="ECO:0000256" key="1">
    <source>
        <dbReference type="ARBA" id="ARBA00009333"/>
    </source>
</evidence>
<dbReference type="GeneID" id="91106243"/>
<evidence type="ECO:0000256" key="2">
    <source>
        <dbReference type="ARBA" id="ARBA00022630"/>
    </source>
</evidence>
<feature type="region of interest" description="Disordered" evidence="4">
    <location>
        <begin position="285"/>
        <end position="305"/>
    </location>
</feature>
<accession>A0AAX4KSW6</accession>
<keyword evidence="3" id="KW-0560">Oxidoreductase</keyword>
<dbReference type="InterPro" id="IPR050097">
    <property type="entry name" value="Ferredoxin-NADP_redctase_2"/>
</dbReference>
<organism evidence="6 7">
    <name type="scientific">Kwoniella europaea PYCC6329</name>
    <dbReference type="NCBI Taxonomy" id="1423913"/>
    <lineage>
        <taxon>Eukaryota</taxon>
        <taxon>Fungi</taxon>
        <taxon>Dikarya</taxon>
        <taxon>Basidiomycota</taxon>
        <taxon>Agaricomycotina</taxon>
        <taxon>Tremellomycetes</taxon>
        <taxon>Tremellales</taxon>
        <taxon>Cryptococcaceae</taxon>
        <taxon>Kwoniella</taxon>
    </lineage>
</organism>
<dbReference type="EMBL" id="CP144090">
    <property type="protein sequence ID" value="WWD09319.1"/>
    <property type="molecule type" value="Genomic_DNA"/>
</dbReference>
<reference evidence="6 7" key="1">
    <citation type="submission" date="2024-01" db="EMBL/GenBank/DDBJ databases">
        <title>Comparative genomics of Cryptococcus and Kwoniella reveals pathogenesis evolution and contrasting modes of karyotype evolution via chromosome fusion or intercentromeric recombination.</title>
        <authorList>
            <person name="Coelho M.A."/>
            <person name="David-Palma M."/>
            <person name="Shea T."/>
            <person name="Bowers K."/>
            <person name="McGinley-Smith S."/>
            <person name="Mohammad A.W."/>
            <person name="Gnirke A."/>
            <person name="Yurkov A.M."/>
            <person name="Nowrousian M."/>
            <person name="Sun S."/>
            <person name="Cuomo C.A."/>
            <person name="Heitman J."/>
        </authorList>
    </citation>
    <scope>NUCLEOTIDE SEQUENCE [LARGE SCALE GENOMIC DNA]</scope>
    <source>
        <strain evidence="6 7">PYCC6329</strain>
    </source>
</reference>
<evidence type="ECO:0000256" key="4">
    <source>
        <dbReference type="SAM" id="MobiDB-lite"/>
    </source>
</evidence>
<dbReference type="PRINTS" id="PR00368">
    <property type="entry name" value="FADPNR"/>
</dbReference>
<gene>
    <name evidence="6" type="ORF">V865_007442</name>
</gene>
<dbReference type="GO" id="GO:0016491">
    <property type="term" value="F:oxidoreductase activity"/>
    <property type="evidence" value="ECO:0007669"/>
    <property type="project" value="UniProtKB-KW"/>
</dbReference>
<dbReference type="SUPFAM" id="SSF51905">
    <property type="entry name" value="FAD/NAD(P)-binding domain"/>
    <property type="match status" value="1"/>
</dbReference>